<dbReference type="Gene3D" id="2.40.30.170">
    <property type="match status" value="1"/>
</dbReference>
<evidence type="ECO:0000259" key="5">
    <source>
        <dbReference type="Pfam" id="PF25989"/>
    </source>
</evidence>
<dbReference type="Proteomes" id="UP000366051">
    <property type="component" value="Chromosome"/>
</dbReference>
<name>A0A5Q2N254_9FIRM</name>
<evidence type="ECO:0000313" key="6">
    <source>
        <dbReference type="EMBL" id="QGG48381.1"/>
    </source>
</evidence>
<evidence type="ECO:0000313" key="7">
    <source>
        <dbReference type="Proteomes" id="UP000366051"/>
    </source>
</evidence>
<dbReference type="KEGG" id="hcv:FTV88_2283"/>
<dbReference type="AlphaFoldDB" id="A0A5Q2N254"/>
<dbReference type="InterPro" id="IPR006143">
    <property type="entry name" value="RND_pump_MFP"/>
</dbReference>
<organism evidence="6 7">
    <name type="scientific">Heliorestis convoluta</name>
    <dbReference type="NCBI Taxonomy" id="356322"/>
    <lineage>
        <taxon>Bacteria</taxon>
        <taxon>Bacillati</taxon>
        <taxon>Bacillota</taxon>
        <taxon>Clostridia</taxon>
        <taxon>Eubacteriales</taxon>
        <taxon>Heliobacteriaceae</taxon>
        <taxon>Heliorestis</taxon>
    </lineage>
</organism>
<dbReference type="InterPro" id="IPR058647">
    <property type="entry name" value="BSH_CzcB-like"/>
</dbReference>
<dbReference type="SUPFAM" id="SSF111369">
    <property type="entry name" value="HlyD-like secretion proteins"/>
    <property type="match status" value="2"/>
</dbReference>
<dbReference type="Pfam" id="PF25989">
    <property type="entry name" value="YknX_C"/>
    <property type="match status" value="1"/>
</dbReference>
<dbReference type="Pfam" id="PF25973">
    <property type="entry name" value="BSH_CzcB"/>
    <property type="match status" value="1"/>
</dbReference>
<evidence type="ECO:0000256" key="3">
    <source>
        <dbReference type="SAM" id="SignalP"/>
    </source>
</evidence>
<evidence type="ECO:0000256" key="2">
    <source>
        <dbReference type="SAM" id="Coils"/>
    </source>
</evidence>
<dbReference type="Gene3D" id="2.40.420.20">
    <property type="match status" value="1"/>
</dbReference>
<dbReference type="PROSITE" id="PS51257">
    <property type="entry name" value="PROKAR_LIPOPROTEIN"/>
    <property type="match status" value="1"/>
</dbReference>
<evidence type="ECO:0000259" key="4">
    <source>
        <dbReference type="Pfam" id="PF25973"/>
    </source>
</evidence>
<reference evidence="7" key="1">
    <citation type="submission" date="2019-11" db="EMBL/GenBank/DDBJ databases">
        <title>Genome sequence of Heliorestis convoluta strain HH, an alkaliphilic and minimalistic phototrophic bacterium from a soda lake in Egypt.</title>
        <authorList>
            <person name="Dewey E.D."/>
            <person name="Stokes L.M."/>
            <person name="Burchell B.M."/>
            <person name="Shaffer K.N."/>
            <person name="Huntington A.M."/>
            <person name="Baker J.M."/>
            <person name="Nadendla S."/>
            <person name="Giglio M.G."/>
            <person name="Touchman J.W."/>
            <person name="Blankenship R.E."/>
            <person name="Madigan M.T."/>
            <person name="Sattley W.M."/>
        </authorList>
    </citation>
    <scope>NUCLEOTIDE SEQUENCE [LARGE SCALE GENOMIC DNA]</scope>
    <source>
        <strain evidence="7">HH</strain>
    </source>
</reference>
<dbReference type="Gene3D" id="1.10.287.470">
    <property type="entry name" value="Helix hairpin bin"/>
    <property type="match status" value="2"/>
</dbReference>
<dbReference type="OrthoDB" id="9813047at2"/>
<dbReference type="RefSeq" id="WP_153725567.1">
    <property type="nucleotide sequence ID" value="NZ_CP045875.1"/>
</dbReference>
<dbReference type="GO" id="GO:0015562">
    <property type="term" value="F:efflux transmembrane transporter activity"/>
    <property type="evidence" value="ECO:0007669"/>
    <property type="project" value="TreeGrafter"/>
</dbReference>
<dbReference type="Gene3D" id="2.40.50.100">
    <property type="match status" value="2"/>
</dbReference>
<feature type="coiled-coil region" evidence="2">
    <location>
        <begin position="102"/>
        <end position="155"/>
    </location>
</feature>
<keyword evidence="3" id="KW-0732">Signal</keyword>
<sequence length="412" mass="45863">MLAIKKLTLLTLVVLMALGITACGNQNDSVDTLAVLVEVQPVEKTLQQSYRELSATLEPLEEAAIAFEVGGRILDLLMKEGDRVNQGTVLARLDSSDYALELAAATAQRRQQEANLEQIETGATSFERAQSEAMLEKARANYEKSKADFERMEVLYESGALSRSDFEIGQTRYIAAKNDYEIALQSHNNILTGARSEVRDMNRAVLDQTIAREERARLAYEKTQLRAPFAGTVISRLTSEGQLVSAGTPIYRIGKIDQLKAVLSVPDREIQQWQVGETVTLTLYGEERKGTVRFIYPATHASAGTIGVEVWLSNLELDWYAGQVVKVFKALETREAIWVPVQAVVRRGEEPYVFVYEEGRAVKRIVQIGNLFNDHYAIEGGLTETDQVIITRVDQLFDGDEVVPLEQAGEES</sequence>
<feature type="chain" id="PRO_5039137077" evidence="3">
    <location>
        <begin position="23"/>
        <end position="412"/>
    </location>
</feature>
<feature type="domain" description="YknX-like C-terminal permuted SH3-like" evidence="5">
    <location>
        <begin position="337"/>
        <end position="402"/>
    </location>
</feature>
<feature type="signal peptide" evidence="3">
    <location>
        <begin position="1"/>
        <end position="22"/>
    </location>
</feature>
<proteinExistence type="inferred from homology"/>
<dbReference type="GO" id="GO:1990281">
    <property type="term" value="C:efflux pump complex"/>
    <property type="evidence" value="ECO:0007669"/>
    <property type="project" value="TreeGrafter"/>
</dbReference>
<keyword evidence="2" id="KW-0175">Coiled coil</keyword>
<comment type="similarity">
    <text evidence="1">Belongs to the membrane fusion protein (MFP) (TC 8.A.1) family.</text>
</comment>
<dbReference type="InterPro" id="IPR058637">
    <property type="entry name" value="YknX-like_C"/>
</dbReference>
<dbReference type="PANTHER" id="PTHR30469">
    <property type="entry name" value="MULTIDRUG RESISTANCE PROTEIN MDTA"/>
    <property type="match status" value="1"/>
</dbReference>
<protein>
    <submittedName>
        <fullName evidence="6">RND transporter, hydrophobe/amphiphile efflux-1 (HAE1) family, MFP subunit MdtA</fullName>
    </submittedName>
</protein>
<evidence type="ECO:0000256" key="1">
    <source>
        <dbReference type="ARBA" id="ARBA00009477"/>
    </source>
</evidence>
<accession>A0A5Q2N254</accession>
<keyword evidence="7" id="KW-1185">Reference proteome</keyword>
<gene>
    <name evidence="6" type="ORF">FTV88_2283</name>
</gene>
<feature type="domain" description="CzcB-like barrel-sandwich hybrid" evidence="4">
    <location>
        <begin position="63"/>
        <end position="253"/>
    </location>
</feature>
<dbReference type="EMBL" id="CP045875">
    <property type="protein sequence ID" value="QGG48381.1"/>
    <property type="molecule type" value="Genomic_DNA"/>
</dbReference>
<dbReference type="NCBIfam" id="TIGR01730">
    <property type="entry name" value="RND_mfp"/>
    <property type="match status" value="1"/>
</dbReference>